<organism evidence="2 3">
    <name type="scientific">Mycobacterium deserti</name>
    <dbReference type="NCBI Taxonomy" id="2978347"/>
    <lineage>
        <taxon>Bacteria</taxon>
        <taxon>Bacillati</taxon>
        <taxon>Actinomycetota</taxon>
        <taxon>Actinomycetes</taxon>
        <taxon>Mycobacteriales</taxon>
        <taxon>Mycobacteriaceae</taxon>
        <taxon>Mycobacterium</taxon>
    </lineage>
</organism>
<dbReference type="Proteomes" id="UP001206639">
    <property type="component" value="Unassembled WGS sequence"/>
</dbReference>
<sequence>MSVTQISGSASAAPPPSQNNSLALPDTPLTNTVLELIDRHLQPAVRNHSLRGFLFGRERATAKGLRPNADYDEELMFLICALHDIGLAEVANGDQRFEMDGADYAANFLEANGVTDARVDALWDAIAAHTSGLSQSPVYRRRRSPEIWTAVDGIALDLSGSAADFPAGFADLVHAAYPRLGGAPALFDVIKSVAMANPMKAPPGTLPGELVRARHPELSLPTIEHYISANGWGE</sequence>
<name>A0ABT2MHU1_9MYCO</name>
<dbReference type="Gene3D" id="1.10.3210.10">
    <property type="entry name" value="Hypothetical protein af1432"/>
    <property type="match status" value="1"/>
</dbReference>
<dbReference type="EMBL" id="JAODWD010000007">
    <property type="protein sequence ID" value="MCT7661849.1"/>
    <property type="molecule type" value="Genomic_DNA"/>
</dbReference>
<evidence type="ECO:0000313" key="3">
    <source>
        <dbReference type="Proteomes" id="UP001206639"/>
    </source>
</evidence>
<dbReference type="SUPFAM" id="SSF109604">
    <property type="entry name" value="HD-domain/PDEase-like"/>
    <property type="match status" value="1"/>
</dbReference>
<reference evidence="3" key="1">
    <citation type="submission" date="2023-07" db="EMBL/GenBank/DDBJ databases">
        <authorList>
            <person name="Deng Y."/>
            <person name="Zhang Y.-Q."/>
        </authorList>
    </citation>
    <scope>NUCLEOTIDE SEQUENCE [LARGE SCALE GENOMIC DNA]</scope>
    <source>
        <strain evidence="3">CPCC 205710</strain>
    </source>
</reference>
<feature type="region of interest" description="Disordered" evidence="1">
    <location>
        <begin position="1"/>
        <end position="25"/>
    </location>
</feature>
<protein>
    <submittedName>
        <fullName evidence="2">HD domain-containing protein</fullName>
    </submittedName>
</protein>
<comment type="caution">
    <text evidence="2">The sequence shown here is derived from an EMBL/GenBank/DDBJ whole genome shotgun (WGS) entry which is preliminary data.</text>
</comment>
<evidence type="ECO:0000313" key="2">
    <source>
        <dbReference type="EMBL" id="MCT7661849.1"/>
    </source>
</evidence>
<dbReference type="RefSeq" id="WP_260995926.1">
    <property type="nucleotide sequence ID" value="NZ_JAODWD010000007.1"/>
</dbReference>
<proteinExistence type="predicted"/>
<evidence type="ECO:0000256" key="1">
    <source>
        <dbReference type="SAM" id="MobiDB-lite"/>
    </source>
</evidence>
<keyword evidence="3" id="KW-1185">Reference proteome</keyword>
<gene>
    <name evidence="2" type="ORF">N4S67_25975</name>
</gene>
<accession>A0ABT2MHU1</accession>
<dbReference type="PANTHER" id="PTHR35569:SF1">
    <property type="entry name" value="CYANAMIDE HYDRATASE DDI2-RELATED"/>
    <property type="match status" value="1"/>
</dbReference>
<dbReference type="PANTHER" id="PTHR35569">
    <property type="entry name" value="CYANAMIDE HYDRATASE DDI2-RELATED"/>
    <property type="match status" value="1"/>
</dbReference>